<evidence type="ECO:0000256" key="1">
    <source>
        <dbReference type="SAM" id="MobiDB-lite"/>
    </source>
</evidence>
<evidence type="ECO:0000313" key="2">
    <source>
        <dbReference type="EMBL" id="KAF2033339.1"/>
    </source>
</evidence>
<protein>
    <submittedName>
        <fullName evidence="2">Uncharacterized protein</fullName>
    </submittedName>
</protein>
<sequence>APRLMRRPPIACRRAVQSLQPPSAQHIWVSDELLSSTFNRFFRNSGPRQKRHGSHVPGPLEARRRATKRRMTVSASFYPQDNFPPSFSLGALFGFRSSPQPSWRYEPPSLQADRNSSDQATHDQTGPWNLEKQGEEVWDTPGPEAALDCAPRHNVPSTVAKSSSQAAYSFAQNIAPILTDKRSTPQSRTDSKATKEDDVTHILSRDEYKACFESFKVDLASAHKVSAQTLAQCLLRALPDYRSNARNAWTFHGLLFRHLLDVGTDPIVILEGHDLSTFSVPPVYSQESIDFLRCLKELVTKYPQRHTIVHKIHVRMAENARLARISKDTEGDIRIMTLIRHLWHSASSQGLEHGSNTERLCLKLASKVGSQPYSRMLRAVLKNSTLARGHFPTFLDHIAANSGLVDAAVHLLRCLPDAQLLEWASILSLNIAKTATSNPKIAPSASRQRIYVWLQLLCKLDAGSSLPHVSAMDAALHSIARHVFAEAKEVHGRFHILMSGLLLKVAQTTAQRHIAERTIPDMLASLDHASEQYAPMSVELVVGTVVSLLQRHDLPYEPLVGIILHAFPRSSRLETLLTLLKVLDKKRLALVDTTLLQYSIDERVTALRSQSEAPVLTEKRRQHYAFQLRVCQNIGSLLSRISSTPVFLLPELEALQAQRQFDHILVQAEAAHALPLVYRNVMSNLTIQTRVNLIHQLAHQYSIDNTRSQRQAWRAMYYLYKYLQRYSLPMGPLFTKALVNISLVRGLSENQFVSARRLIWVCHVVARVEGEDVARKIEKDFWEWRGDLIKHAKSVYVSVGGGRQDKAHIGTMNKLGLL</sequence>
<feature type="compositionally biased region" description="Polar residues" evidence="1">
    <location>
        <begin position="112"/>
        <end position="127"/>
    </location>
</feature>
<dbReference type="AlphaFoldDB" id="A0A9P4HGT6"/>
<feature type="region of interest" description="Disordered" evidence="1">
    <location>
        <begin position="100"/>
        <end position="140"/>
    </location>
</feature>
<dbReference type="OrthoDB" id="5428038at2759"/>
<accession>A0A9P4HGT6</accession>
<keyword evidence="3" id="KW-1185">Reference proteome</keyword>
<organism evidence="2 3">
    <name type="scientific">Setomelanomma holmii</name>
    <dbReference type="NCBI Taxonomy" id="210430"/>
    <lineage>
        <taxon>Eukaryota</taxon>
        <taxon>Fungi</taxon>
        <taxon>Dikarya</taxon>
        <taxon>Ascomycota</taxon>
        <taxon>Pezizomycotina</taxon>
        <taxon>Dothideomycetes</taxon>
        <taxon>Pleosporomycetidae</taxon>
        <taxon>Pleosporales</taxon>
        <taxon>Pleosporineae</taxon>
        <taxon>Phaeosphaeriaceae</taxon>
        <taxon>Setomelanomma</taxon>
    </lineage>
</organism>
<dbReference type="EMBL" id="ML978167">
    <property type="protein sequence ID" value="KAF2033339.1"/>
    <property type="molecule type" value="Genomic_DNA"/>
</dbReference>
<reference evidence="2" key="1">
    <citation type="journal article" date="2020" name="Stud. Mycol.">
        <title>101 Dothideomycetes genomes: a test case for predicting lifestyles and emergence of pathogens.</title>
        <authorList>
            <person name="Haridas S."/>
            <person name="Albert R."/>
            <person name="Binder M."/>
            <person name="Bloem J."/>
            <person name="Labutti K."/>
            <person name="Salamov A."/>
            <person name="Andreopoulos B."/>
            <person name="Baker S."/>
            <person name="Barry K."/>
            <person name="Bills G."/>
            <person name="Bluhm B."/>
            <person name="Cannon C."/>
            <person name="Castanera R."/>
            <person name="Culley D."/>
            <person name="Daum C."/>
            <person name="Ezra D."/>
            <person name="Gonzalez J."/>
            <person name="Henrissat B."/>
            <person name="Kuo A."/>
            <person name="Liang C."/>
            <person name="Lipzen A."/>
            <person name="Lutzoni F."/>
            <person name="Magnuson J."/>
            <person name="Mondo S."/>
            <person name="Nolan M."/>
            <person name="Ohm R."/>
            <person name="Pangilinan J."/>
            <person name="Park H.-J."/>
            <person name="Ramirez L."/>
            <person name="Alfaro M."/>
            <person name="Sun H."/>
            <person name="Tritt A."/>
            <person name="Yoshinaga Y."/>
            <person name="Zwiers L.-H."/>
            <person name="Turgeon B."/>
            <person name="Goodwin S."/>
            <person name="Spatafora J."/>
            <person name="Crous P."/>
            <person name="Grigoriev I."/>
        </authorList>
    </citation>
    <scope>NUCLEOTIDE SEQUENCE</scope>
    <source>
        <strain evidence="2">CBS 110217</strain>
    </source>
</reference>
<proteinExistence type="predicted"/>
<evidence type="ECO:0000313" key="3">
    <source>
        <dbReference type="Proteomes" id="UP000799777"/>
    </source>
</evidence>
<gene>
    <name evidence="2" type="ORF">EK21DRAFT_58964</name>
</gene>
<comment type="caution">
    <text evidence="2">The sequence shown here is derived from an EMBL/GenBank/DDBJ whole genome shotgun (WGS) entry which is preliminary data.</text>
</comment>
<name>A0A9P4HGT6_9PLEO</name>
<feature type="non-terminal residue" evidence="2">
    <location>
        <position position="1"/>
    </location>
</feature>
<dbReference type="Proteomes" id="UP000799777">
    <property type="component" value="Unassembled WGS sequence"/>
</dbReference>